<dbReference type="Pfam" id="PF00563">
    <property type="entry name" value="EAL"/>
    <property type="match status" value="1"/>
</dbReference>
<dbReference type="InterPro" id="IPR052155">
    <property type="entry name" value="Biofilm_reg_signaling"/>
</dbReference>
<gene>
    <name evidence="4" type="ORF">AFR_33060</name>
</gene>
<evidence type="ECO:0000313" key="5">
    <source>
        <dbReference type="Proteomes" id="UP000017746"/>
    </source>
</evidence>
<dbReference type="PANTHER" id="PTHR44757">
    <property type="entry name" value="DIGUANYLATE CYCLASE DGCP"/>
    <property type="match status" value="1"/>
</dbReference>
<feature type="domain" description="EAL" evidence="2">
    <location>
        <begin position="495"/>
        <end position="740"/>
    </location>
</feature>
<dbReference type="PROSITE" id="PS50883">
    <property type="entry name" value="EAL"/>
    <property type="match status" value="1"/>
</dbReference>
<dbReference type="CDD" id="cd01949">
    <property type="entry name" value="GGDEF"/>
    <property type="match status" value="1"/>
</dbReference>
<protein>
    <submittedName>
        <fullName evidence="4">Diguanylate cyclase/phosphodiesterase</fullName>
    </submittedName>
</protein>
<reference evidence="4 5" key="1">
    <citation type="journal article" date="2014" name="J. Biotechnol.">
        <title>Complete genome sequence of the actinobacterium Actinoplanes friuliensis HAG 010964, producer of the lipopeptide antibiotic friulimycin.</title>
        <authorList>
            <person name="Ruckert C."/>
            <person name="Szczepanowski R."/>
            <person name="Albersmeier A."/>
            <person name="Goesmann A."/>
            <person name="Fischer N."/>
            <person name="Steinkamper A."/>
            <person name="Puhler A."/>
            <person name="Biener R."/>
            <person name="Schwartz D."/>
            <person name="Kalinowski J."/>
        </authorList>
    </citation>
    <scope>NUCLEOTIDE SEQUENCE [LARGE SCALE GENOMIC DNA]</scope>
    <source>
        <strain evidence="4 5">DSM 7358</strain>
    </source>
</reference>
<dbReference type="EMBL" id="CP006272">
    <property type="protein sequence ID" value="AGZ44870.1"/>
    <property type="molecule type" value="Genomic_DNA"/>
</dbReference>
<dbReference type="RefSeq" id="WP_023561207.1">
    <property type="nucleotide sequence ID" value="NC_022657.1"/>
</dbReference>
<keyword evidence="1" id="KW-1133">Transmembrane helix</keyword>
<dbReference type="HOGENOM" id="CLU_000445_70_50_11"/>
<dbReference type="PROSITE" id="PS50887">
    <property type="entry name" value="GGDEF"/>
    <property type="match status" value="1"/>
</dbReference>
<dbReference type="InterPro" id="IPR043128">
    <property type="entry name" value="Rev_trsase/Diguanyl_cyclase"/>
</dbReference>
<feature type="transmembrane region" description="Helical" evidence="1">
    <location>
        <begin position="128"/>
        <end position="148"/>
    </location>
</feature>
<dbReference type="InterPro" id="IPR029787">
    <property type="entry name" value="Nucleotide_cyclase"/>
</dbReference>
<dbReference type="Gene3D" id="3.30.70.270">
    <property type="match status" value="1"/>
</dbReference>
<dbReference type="PATRIC" id="fig|1246995.3.peg.6691"/>
<feature type="domain" description="GGDEF" evidence="3">
    <location>
        <begin position="354"/>
        <end position="486"/>
    </location>
</feature>
<keyword evidence="1" id="KW-0472">Membrane</keyword>
<dbReference type="InterPro" id="IPR035919">
    <property type="entry name" value="EAL_sf"/>
</dbReference>
<dbReference type="NCBIfam" id="TIGR00254">
    <property type="entry name" value="GGDEF"/>
    <property type="match status" value="1"/>
</dbReference>
<dbReference type="PANTHER" id="PTHR44757:SF2">
    <property type="entry name" value="BIOFILM ARCHITECTURE MAINTENANCE PROTEIN MBAA"/>
    <property type="match status" value="1"/>
</dbReference>
<dbReference type="InterPro" id="IPR001633">
    <property type="entry name" value="EAL_dom"/>
</dbReference>
<feature type="transmembrane region" description="Helical" evidence="1">
    <location>
        <begin position="63"/>
        <end position="79"/>
    </location>
</feature>
<keyword evidence="1" id="KW-0812">Transmembrane</keyword>
<feature type="transmembrane region" description="Helical" evidence="1">
    <location>
        <begin position="31"/>
        <end position="51"/>
    </location>
</feature>
<evidence type="ECO:0000259" key="3">
    <source>
        <dbReference type="PROSITE" id="PS50887"/>
    </source>
</evidence>
<evidence type="ECO:0000313" key="4">
    <source>
        <dbReference type="EMBL" id="AGZ44870.1"/>
    </source>
</evidence>
<sequence>MPQIAVVTTEQAKVERLLARLPGTMLGRVRLGAAGVACLSLVGQLGLIGGATGSALWDNGARAALLLSALAIATTYVRGRTFVWDPVVLPALITFAGSAFVDPIATIGPIIVLLVVQSLHGSFRSWAVRSLIGLGAVPAAILLSPAVGGTGTGVTVALILQATPQVVLMTAMTRAIYTALIRQELASAREAALARAGGRILAAPDLATVHRVGAETAEVLTGLSPDTVYLAVQREPRGLVVLIAFGHPVAAGTVLPEEVLIAPQDHLTGPELRFWDVEEAAPGRYRLLGSRRKPAPDVVDTFRTLTTQISLGEASRVSHAELDHRANHDNLTQLPTRGKFFGELAAAVDAGEPGAVALLTIDLDDFKQVNDVYGHGAGDELLLAVAGRITTTGGPGSVAGRLGGDEFVLLLKDLDTPATAERVATELCARLVEPVRLKEVTVSVGASIGVALTEAGVSAAELTRRADIAMYAAKARGKSRVEVFTSGEHGEVARHRTLEDQLPYAIGRGEIAVWYQPYLDLRTGEWAGVEALIEWRHPSMGSVPCRELLALAERTGDLAGVTGYFLRTVAEEIAALPGGGTLRLGINLSAHQLLDPRFGDTVLATLAECGLAAGRLTLEIVESEHIDDPRARTQLDRLAGHGVRIALDDFGTGYVSLASLRSFPIHQLKVDGSFLTGDPAALDLVLSVGGLLGTETVVQGVEQPEQLDLLRRSTATAAQGDLIAGRLDAAELAGLLAAGASPALWRAPRP</sequence>
<evidence type="ECO:0000256" key="1">
    <source>
        <dbReference type="SAM" id="Phobius"/>
    </source>
</evidence>
<dbReference type="KEGG" id="afs:AFR_33060"/>
<dbReference type="eggNOG" id="COG5001">
    <property type="taxonomic scope" value="Bacteria"/>
</dbReference>
<dbReference type="Gene3D" id="3.20.20.450">
    <property type="entry name" value="EAL domain"/>
    <property type="match status" value="1"/>
</dbReference>
<dbReference type="AlphaFoldDB" id="U5WA60"/>
<dbReference type="SUPFAM" id="SSF141868">
    <property type="entry name" value="EAL domain-like"/>
    <property type="match status" value="1"/>
</dbReference>
<dbReference type="Proteomes" id="UP000017746">
    <property type="component" value="Chromosome"/>
</dbReference>
<dbReference type="SMART" id="SM00052">
    <property type="entry name" value="EAL"/>
    <property type="match status" value="1"/>
</dbReference>
<dbReference type="SMART" id="SM00267">
    <property type="entry name" value="GGDEF"/>
    <property type="match status" value="1"/>
</dbReference>
<dbReference type="SUPFAM" id="SSF55073">
    <property type="entry name" value="Nucleotide cyclase"/>
    <property type="match status" value="1"/>
</dbReference>
<feature type="transmembrane region" description="Helical" evidence="1">
    <location>
        <begin position="91"/>
        <end position="116"/>
    </location>
</feature>
<dbReference type="OrthoDB" id="23692at2"/>
<dbReference type="STRING" id="1246995.AFR_33060"/>
<keyword evidence="5" id="KW-1185">Reference proteome</keyword>
<evidence type="ECO:0000259" key="2">
    <source>
        <dbReference type="PROSITE" id="PS50883"/>
    </source>
</evidence>
<organism evidence="4 5">
    <name type="scientific">Actinoplanes friuliensis DSM 7358</name>
    <dbReference type="NCBI Taxonomy" id="1246995"/>
    <lineage>
        <taxon>Bacteria</taxon>
        <taxon>Bacillati</taxon>
        <taxon>Actinomycetota</taxon>
        <taxon>Actinomycetes</taxon>
        <taxon>Micromonosporales</taxon>
        <taxon>Micromonosporaceae</taxon>
        <taxon>Actinoplanes</taxon>
    </lineage>
</organism>
<proteinExistence type="predicted"/>
<accession>U5WA60</accession>
<name>U5WA60_9ACTN</name>
<dbReference type="CDD" id="cd01948">
    <property type="entry name" value="EAL"/>
    <property type="match status" value="1"/>
</dbReference>
<dbReference type="Pfam" id="PF00990">
    <property type="entry name" value="GGDEF"/>
    <property type="match status" value="1"/>
</dbReference>
<dbReference type="InterPro" id="IPR000160">
    <property type="entry name" value="GGDEF_dom"/>
</dbReference>